<evidence type="ECO:0000256" key="4">
    <source>
        <dbReference type="ARBA" id="ARBA00023125"/>
    </source>
</evidence>
<dbReference type="GO" id="GO:0000978">
    <property type="term" value="F:RNA polymerase II cis-regulatory region sequence-specific DNA binding"/>
    <property type="evidence" value="ECO:0007669"/>
    <property type="project" value="TreeGrafter"/>
</dbReference>
<keyword evidence="3" id="KW-0805">Transcription regulation</keyword>
<evidence type="ECO:0000256" key="5">
    <source>
        <dbReference type="ARBA" id="ARBA00023163"/>
    </source>
</evidence>
<dbReference type="EMBL" id="VFJC01000015">
    <property type="protein sequence ID" value="KAB5550356.1"/>
    <property type="molecule type" value="Genomic_DNA"/>
</dbReference>
<proteinExistence type="predicted"/>
<dbReference type="PROSITE" id="PS50888">
    <property type="entry name" value="BHLH"/>
    <property type="match status" value="1"/>
</dbReference>
<evidence type="ECO:0000259" key="13">
    <source>
        <dbReference type="PROSITE" id="PS50888"/>
    </source>
</evidence>
<evidence type="ECO:0000256" key="6">
    <source>
        <dbReference type="ARBA" id="ARBA00023242"/>
    </source>
</evidence>
<dbReference type="Proteomes" id="UP000327468">
    <property type="component" value="Chromosome 14"/>
</dbReference>
<dbReference type="Gene3D" id="4.10.280.10">
    <property type="entry name" value="Helix-loop-helix DNA-binding domain"/>
    <property type="match status" value="1"/>
</dbReference>
<evidence type="ECO:0000256" key="9">
    <source>
        <dbReference type="ARBA" id="ARBA00070444"/>
    </source>
</evidence>
<reference evidence="14 15" key="1">
    <citation type="submission" date="2019-06" db="EMBL/GenBank/DDBJ databases">
        <title>A chromosome-scale genome assembly of the striped catfish, Pangasianodon hypophthalmus.</title>
        <authorList>
            <person name="Wen M."/>
            <person name="Zahm M."/>
            <person name="Roques C."/>
            <person name="Cabau C."/>
            <person name="Klopp C."/>
            <person name="Donnadieu C."/>
            <person name="Jouanno E."/>
            <person name="Avarre J.-C."/>
            <person name="Campet M."/>
            <person name="Ha T.T.T."/>
            <person name="Dugue R."/>
            <person name="Lampietro C."/>
            <person name="Louis A."/>
            <person name="Herpin A."/>
            <person name="Echchiki A."/>
            <person name="Berthelot C."/>
            <person name="Parey E."/>
            <person name="Roest-Crollius H."/>
            <person name="Braasch I."/>
            <person name="Postlethwait J."/>
            <person name="Bobe J."/>
            <person name="Montfort J."/>
            <person name="Bouchez O."/>
            <person name="Begum T."/>
            <person name="Schartl M."/>
            <person name="Guiguen Y."/>
        </authorList>
    </citation>
    <scope>NUCLEOTIDE SEQUENCE [LARGE SCALE GENOMIC DNA]</scope>
    <source>
        <strain evidence="14 15">Indonesia</strain>
        <tissue evidence="14">Blood</tissue>
    </source>
</reference>
<feature type="compositionally biased region" description="Basic and acidic residues" evidence="12">
    <location>
        <begin position="54"/>
        <end position="70"/>
    </location>
</feature>
<feature type="coiled-coil region" evidence="11">
    <location>
        <begin position="202"/>
        <end position="250"/>
    </location>
</feature>
<accession>A0A5N5M7X2</accession>
<dbReference type="Pfam" id="PF00010">
    <property type="entry name" value="HLH"/>
    <property type="match status" value="1"/>
</dbReference>
<protein>
    <recommendedName>
        <fullName evidence="9">Max-binding protein MNT</fullName>
    </recommendedName>
    <alternativeName>
        <fullName evidence="10">Myc antagonist MNT</fullName>
    </alternativeName>
</protein>
<evidence type="ECO:0000313" key="15">
    <source>
        <dbReference type="Proteomes" id="UP000327468"/>
    </source>
</evidence>
<organism evidence="14 15">
    <name type="scientific">Pangasianodon hypophthalmus</name>
    <name type="common">Striped catfish</name>
    <name type="synonym">Helicophagus hypophthalmus</name>
    <dbReference type="NCBI Taxonomy" id="310915"/>
    <lineage>
        <taxon>Eukaryota</taxon>
        <taxon>Metazoa</taxon>
        <taxon>Chordata</taxon>
        <taxon>Craniata</taxon>
        <taxon>Vertebrata</taxon>
        <taxon>Euteleostomi</taxon>
        <taxon>Actinopterygii</taxon>
        <taxon>Neopterygii</taxon>
        <taxon>Teleostei</taxon>
        <taxon>Ostariophysi</taxon>
        <taxon>Siluriformes</taxon>
        <taxon>Pangasiidae</taxon>
        <taxon>Pangasianodon</taxon>
    </lineage>
</organism>
<feature type="compositionally biased region" description="Polar residues" evidence="12">
    <location>
        <begin position="311"/>
        <end position="322"/>
    </location>
</feature>
<evidence type="ECO:0000256" key="11">
    <source>
        <dbReference type="SAM" id="Coils"/>
    </source>
</evidence>
<evidence type="ECO:0000256" key="12">
    <source>
        <dbReference type="SAM" id="MobiDB-lite"/>
    </source>
</evidence>
<feature type="region of interest" description="Disordered" evidence="12">
    <location>
        <begin position="127"/>
        <end position="163"/>
    </location>
</feature>
<keyword evidence="6" id="KW-0539">Nucleus</keyword>
<feature type="compositionally biased region" description="Basic and acidic residues" evidence="12">
    <location>
        <begin position="22"/>
        <end position="44"/>
    </location>
</feature>
<dbReference type="SUPFAM" id="SSF47459">
    <property type="entry name" value="HLH, helix-loop-helix DNA-binding domain"/>
    <property type="match status" value="1"/>
</dbReference>
<comment type="function">
    <text evidence="7">Binds DNA as a heterodimer with MAX and represses transcription. Binds to the canonical E box sequence 5'-CACGTG-3' and, with higher affinity, to 5'-CACGCG-3'.</text>
</comment>
<dbReference type="PANTHER" id="PTHR11969">
    <property type="entry name" value="MAX DIMERIZATION, MAD"/>
    <property type="match status" value="1"/>
</dbReference>
<sequence>MSIETLLEAAKFLELQAQQQQKTREENELRERLRLEQEAGKQRAEAPSCIQATHDNHLSSREESSPERNHAPPSALVPQKDTHSPPSQHVLPQRAALPPQTNGPKLPQPLQPYPSSIVRASQHALLPQPANTPAQPSLMAKTSPPDDHRGLDGKKRPGGAGTREVHNKLEKNRRAHLKECFETLKKNIPHVDEKKTSNLSVLRSALRYIQTLKRKEKEYEHEMERLAREKISTQQRLAELKNELSQWMDMMEVERLLRQTVQPEDDQASTSTASEGEDNMDEDIDEEGVLTSPRSLPRVPQPELRKPSPSLPQTLSVPSKPSQPLPTATVSSASAFASAQPSSPSLSLPPAAVTQQPQAMVAPQSLAYGHIVAAPSIQPTVITHASSHASVIQAVNHVTQTGTKHIAHIAPSSTSSPSSSTSAIQLAPGPQTIGHITVHPVTHLPTLYPQPVTISHTLSHGQANGAPALAKQTPVGHQVLAHHPQLVGQTVLNPVTMVTMPSFPVSTLKLA</sequence>
<evidence type="ECO:0000256" key="3">
    <source>
        <dbReference type="ARBA" id="ARBA00023015"/>
    </source>
</evidence>
<dbReference type="GO" id="GO:0000981">
    <property type="term" value="F:DNA-binding transcription factor activity, RNA polymerase II-specific"/>
    <property type="evidence" value="ECO:0007669"/>
    <property type="project" value="TreeGrafter"/>
</dbReference>
<dbReference type="PANTHER" id="PTHR11969:SF99">
    <property type="entry name" value="MAX-BINDING PROTEIN MNT"/>
    <property type="match status" value="1"/>
</dbReference>
<name>A0A5N5M7X2_PANHP</name>
<feature type="compositionally biased region" description="Basic and acidic residues" evidence="12">
    <location>
        <begin position="144"/>
        <end position="155"/>
    </location>
</feature>
<comment type="subcellular location">
    <subcellularLocation>
        <location evidence="1">Nucleus</location>
    </subcellularLocation>
</comment>
<keyword evidence="15" id="KW-1185">Reference proteome</keyword>
<feature type="compositionally biased region" description="Low complexity" evidence="12">
    <location>
        <begin position="326"/>
        <end position="351"/>
    </location>
</feature>
<feature type="domain" description="BHLH" evidence="13">
    <location>
        <begin position="161"/>
        <end position="212"/>
    </location>
</feature>
<dbReference type="GO" id="GO:0005634">
    <property type="term" value="C:nucleus"/>
    <property type="evidence" value="ECO:0007669"/>
    <property type="project" value="UniProtKB-SubCell"/>
</dbReference>
<evidence type="ECO:0000313" key="14">
    <source>
        <dbReference type="EMBL" id="KAB5550356.1"/>
    </source>
</evidence>
<comment type="subunit">
    <text evidence="8">Efficient DNA binding requires dimerization with another bHLH protein. Binds DNA as a homodimer or a heterodimer with MAX.</text>
</comment>
<evidence type="ECO:0000256" key="10">
    <source>
        <dbReference type="ARBA" id="ARBA00083368"/>
    </source>
</evidence>
<dbReference type="InterPro" id="IPR011598">
    <property type="entry name" value="bHLH_dom"/>
</dbReference>
<comment type="caution">
    <text evidence="14">The sequence shown here is derived from an EMBL/GenBank/DDBJ whole genome shotgun (WGS) entry which is preliminary data.</text>
</comment>
<evidence type="ECO:0000256" key="2">
    <source>
        <dbReference type="ARBA" id="ARBA00022491"/>
    </source>
</evidence>
<dbReference type="InterPro" id="IPR036638">
    <property type="entry name" value="HLH_DNA-bd_sf"/>
</dbReference>
<evidence type="ECO:0000256" key="8">
    <source>
        <dbReference type="ARBA" id="ARBA00062701"/>
    </source>
</evidence>
<gene>
    <name evidence="14" type="ORF">PHYPO_G00052840</name>
</gene>
<keyword evidence="11" id="KW-0175">Coiled coil</keyword>
<dbReference type="CDD" id="cd11402">
    <property type="entry name" value="bHLHzip_Mnt"/>
    <property type="match status" value="1"/>
</dbReference>
<feature type="region of interest" description="Disordered" evidence="12">
    <location>
        <begin position="16"/>
        <end position="114"/>
    </location>
</feature>
<evidence type="ECO:0000256" key="1">
    <source>
        <dbReference type="ARBA" id="ARBA00004123"/>
    </source>
</evidence>
<evidence type="ECO:0000256" key="7">
    <source>
        <dbReference type="ARBA" id="ARBA00057176"/>
    </source>
</evidence>
<keyword evidence="4" id="KW-0238">DNA-binding</keyword>
<keyword evidence="5" id="KW-0804">Transcription</keyword>
<feature type="compositionally biased region" description="Acidic residues" evidence="12">
    <location>
        <begin position="275"/>
        <end position="288"/>
    </location>
</feature>
<dbReference type="AlphaFoldDB" id="A0A5N5M7X2"/>
<dbReference type="SMART" id="SM00353">
    <property type="entry name" value="HLH"/>
    <property type="match status" value="1"/>
</dbReference>
<feature type="region of interest" description="Disordered" evidence="12">
    <location>
        <begin position="259"/>
        <end position="351"/>
    </location>
</feature>
<keyword evidence="2" id="KW-0678">Repressor</keyword>
<dbReference type="FunFam" id="4.10.280.10:FF:000034">
    <property type="entry name" value="MAX network transcriptional repressor"/>
    <property type="match status" value="1"/>
</dbReference>
<dbReference type="GO" id="GO:0046983">
    <property type="term" value="F:protein dimerization activity"/>
    <property type="evidence" value="ECO:0007669"/>
    <property type="project" value="InterPro"/>
</dbReference>